<sequence>MGFPKKALRESDLTELTAGPAVEGSHIITRVTFKENGVDKLAFFKRLEPHNHYPSLLAKIDVATSCLKMLFQGEYTAEERLVLDKDQKIVGTVSLAIDGFTSFNFYNDPIPTDPVLKEQVIPGTRTLLDIFFIVIAFASWFLDNDDFHAHNGGIARGRAVDLDFDMYFYWFTIFMKEARPGIGVPKTRINLSVRDWETFPKVVDSKAYHWPTYAHPGQETAPKVLPSQFFQTVLPKQYADPAQFAQLAHEPEAHEQKFVIAMKALLTYQPEVVRNRLFEYFGDMKLDYTDLDETDVNLRACYEENFPTLCNEETNKMLFVDFMMLLYQKHYDNLYKVVVFYMGCENNGHGVALDATYATLYNKPSIYKNIAAWMQEQNETVYKNDDVSIKYDLNELQHRYHQIWRDAYAPTVKKLLHDTFCLTIELLGIVSAAPPKLLEIEGKNTSDESLTSAWELFGAMPDLSQEVVEPKINVDKENPLRLAMQLLVNFAQELQRIVKTYYMKERCKLTEQDNLDFCRELLRLHTHYHGILLQALMITTSNATKFNLIASKLDQLAKYMNFQIHLVTIDEMINDFNRVITDKKISHHTDEEEIKKFNEALFLWAKNTKPDELSEYIIEIIDKYYSPTVESLSSRHRSIPVKKFLEASKNQSGDNRLAYILSSGREEVGALNSLLIQHLTPIMLQTQPLPSISQAIRDGTFNNDIATFTLAAVNFAKCDSRLRHLYHPDGIGLFYSTLFDWVNTLPNDRFNTIVEKAILEYEAGLSSINFWRSGSRRSEVKKYCESFGHAKAVALTFIRGSDSSTMNTCLFDRLINELKGDISRSVEMQNMLGCKLIAQYEPEDHKERIFSYVKKYSTEPSHNQDRRSYAASSSSSYCV</sequence>
<gene>
    <name evidence="2" type="ORF">Lwor_1220</name>
</gene>
<evidence type="ECO:0000256" key="1">
    <source>
        <dbReference type="SAM" id="MobiDB-lite"/>
    </source>
</evidence>
<dbReference type="RefSeq" id="WP_058493031.1">
    <property type="nucleotide sequence ID" value="NZ_CBCRUR010000001.1"/>
</dbReference>
<protein>
    <submittedName>
        <fullName evidence="2">Uncharacterized protein</fullName>
    </submittedName>
</protein>
<reference evidence="2 3" key="1">
    <citation type="submission" date="2015-11" db="EMBL/GenBank/DDBJ databases">
        <title>Genomic analysis of 38 Legionella species identifies large and diverse effector repertoires.</title>
        <authorList>
            <person name="Burstein D."/>
            <person name="Amaro F."/>
            <person name="Zusman T."/>
            <person name="Lifshitz Z."/>
            <person name="Cohen O."/>
            <person name="Gilbert J.A."/>
            <person name="Pupko T."/>
            <person name="Shuman H.A."/>
            <person name="Segal G."/>
        </authorList>
    </citation>
    <scope>NUCLEOTIDE SEQUENCE [LARGE SCALE GENOMIC DNA]</scope>
    <source>
        <strain evidence="2 3">ATCC 49508</strain>
    </source>
</reference>
<dbReference type="STRING" id="45076.Lwor_1220"/>
<name>A0A0W1AEF7_9GAMM</name>
<accession>A0A0W1AEF7</accession>
<keyword evidence="3" id="KW-1185">Reference proteome</keyword>
<dbReference type="OrthoDB" id="5649225at2"/>
<feature type="compositionally biased region" description="Low complexity" evidence="1">
    <location>
        <begin position="869"/>
        <end position="879"/>
    </location>
</feature>
<comment type="caution">
    <text evidence="2">The sequence shown here is derived from an EMBL/GenBank/DDBJ whole genome shotgun (WGS) entry which is preliminary data.</text>
</comment>
<proteinExistence type="predicted"/>
<dbReference type="PATRIC" id="fig|45076.6.peg.1331"/>
<dbReference type="Proteomes" id="UP000054662">
    <property type="component" value="Unassembled WGS sequence"/>
</dbReference>
<evidence type="ECO:0000313" key="3">
    <source>
        <dbReference type="Proteomes" id="UP000054662"/>
    </source>
</evidence>
<feature type="region of interest" description="Disordered" evidence="1">
    <location>
        <begin position="860"/>
        <end position="879"/>
    </location>
</feature>
<organism evidence="2 3">
    <name type="scientific">Legionella worsleiensis</name>
    <dbReference type="NCBI Taxonomy" id="45076"/>
    <lineage>
        <taxon>Bacteria</taxon>
        <taxon>Pseudomonadati</taxon>
        <taxon>Pseudomonadota</taxon>
        <taxon>Gammaproteobacteria</taxon>
        <taxon>Legionellales</taxon>
        <taxon>Legionellaceae</taxon>
        <taxon>Legionella</taxon>
    </lineage>
</organism>
<evidence type="ECO:0000313" key="2">
    <source>
        <dbReference type="EMBL" id="KTD79706.1"/>
    </source>
</evidence>
<dbReference type="AlphaFoldDB" id="A0A0W1AEF7"/>
<dbReference type="EMBL" id="LNZC01000012">
    <property type="protein sequence ID" value="KTD79706.1"/>
    <property type="molecule type" value="Genomic_DNA"/>
</dbReference>